<feature type="transmembrane region" description="Helical" evidence="8">
    <location>
        <begin position="369"/>
        <end position="391"/>
    </location>
</feature>
<evidence type="ECO:0000256" key="7">
    <source>
        <dbReference type="RuleBase" id="RU000320"/>
    </source>
</evidence>
<organism evidence="10 11">
    <name type="scientific">Falsiroseomonas oleicola</name>
    <dbReference type="NCBI Taxonomy" id="2801474"/>
    <lineage>
        <taxon>Bacteria</taxon>
        <taxon>Pseudomonadati</taxon>
        <taxon>Pseudomonadota</taxon>
        <taxon>Alphaproteobacteria</taxon>
        <taxon>Acetobacterales</taxon>
        <taxon>Roseomonadaceae</taxon>
        <taxon>Falsiroseomonas</taxon>
    </lineage>
</organism>
<keyword evidence="6 8" id="KW-0472">Membrane</keyword>
<evidence type="ECO:0000313" key="10">
    <source>
        <dbReference type="EMBL" id="MBU8542118.1"/>
    </source>
</evidence>
<evidence type="ECO:0000256" key="2">
    <source>
        <dbReference type="ARBA" id="ARBA00005346"/>
    </source>
</evidence>
<evidence type="ECO:0000259" key="9">
    <source>
        <dbReference type="Pfam" id="PF00361"/>
    </source>
</evidence>
<feature type="transmembrane region" description="Helical" evidence="8">
    <location>
        <begin position="78"/>
        <end position="98"/>
    </location>
</feature>
<dbReference type="EMBL" id="JAERQM010000001">
    <property type="protein sequence ID" value="MBU8542118.1"/>
    <property type="molecule type" value="Genomic_DNA"/>
</dbReference>
<dbReference type="PANTHER" id="PTHR42703">
    <property type="entry name" value="NADH DEHYDROGENASE"/>
    <property type="match status" value="1"/>
</dbReference>
<evidence type="ECO:0000256" key="6">
    <source>
        <dbReference type="ARBA" id="ARBA00023136"/>
    </source>
</evidence>
<dbReference type="PANTHER" id="PTHR42703:SF1">
    <property type="entry name" value="NA(+)_H(+) ANTIPORTER SUBUNIT D1"/>
    <property type="match status" value="1"/>
</dbReference>
<name>A0ABS6H0C7_9PROT</name>
<keyword evidence="4 7" id="KW-0812">Transmembrane</keyword>
<feature type="transmembrane region" description="Helical" evidence="8">
    <location>
        <begin position="6"/>
        <end position="25"/>
    </location>
</feature>
<feature type="transmembrane region" description="Helical" evidence="8">
    <location>
        <begin position="205"/>
        <end position="230"/>
    </location>
</feature>
<feature type="transmembrane region" description="Helical" evidence="8">
    <location>
        <begin position="133"/>
        <end position="151"/>
    </location>
</feature>
<feature type="transmembrane region" description="Helical" evidence="8">
    <location>
        <begin position="309"/>
        <end position="333"/>
    </location>
</feature>
<evidence type="ECO:0000256" key="5">
    <source>
        <dbReference type="ARBA" id="ARBA00022989"/>
    </source>
</evidence>
<dbReference type="Proteomes" id="UP000689967">
    <property type="component" value="Unassembled WGS sequence"/>
</dbReference>
<feature type="transmembrane region" description="Helical" evidence="8">
    <location>
        <begin position="32"/>
        <end position="58"/>
    </location>
</feature>
<feature type="transmembrane region" description="Helical" evidence="8">
    <location>
        <begin position="163"/>
        <end position="185"/>
    </location>
</feature>
<feature type="transmembrane region" description="Helical" evidence="8">
    <location>
        <begin position="242"/>
        <end position="265"/>
    </location>
</feature>
<dbReference type="InterPro" id="IPR001750">
    <property type="entry name" value="ND/Mrp_TM"/>
</dbReference>
<sequence length="509" mass="53823">MRQMLLVAPILIPLLASAVTALLWMRPGVQRAVGLFAAVALFAATLALLAQVISGGMLVGQMGNWPAPFGISLVVDHLAAAMLAITGLMGLVVAVYAMGPGAQERDRAGFQPLFHALLMGVTGAFMTGDLFNLYVWFEVMLIASFGLLVLDRTREQIDGGIRYVMLNLVGTTFFLLAVGLVYGLTGTLNLADIARVAPDIENQGALAAVGVLLLVSFGAKAAVFPLFNWLPASYHTASMPVAAIFAALLTKVGVYAIIRIFTLVFAHDQALFGPLLGIIAMATMVVGVLGAAMHYDVRRILSFHIISQIGYMLVGVALMTPLAIAGSVLYVVHHIVVKANLFLVAGAMRQVGGSFALKRLGGLYAARPLLGLAFLIPALSLAGIPPLSGFWGKLVVIRSGLEAEAYVLAFVALAVGLLTLYSMVKIWNEAFWKARPDAAPEPPFAWSLAQRVATFAPIILLCGVTLTIGLWTEPFAAFSITAAEGLLDREGYIAAVLGANPVQLTEAVP</sequence>
<accession>A0ABS6H0C7</accession>
<comment type="subcellular location">
    <subcellularLocation>
        <location evidence="1">Cell membrane</location>
        <topology evidence="1">Multi-pass membrane protein</topology>
    </subcellularLocation>
    <subcellularLocation>
        <location evidence="7">Membrane</location>
        <topology evidence="7">Multi-pass membrane protein</topology>
    </subcellularLocation>
</comment>
<gene>
    <name evidence="10" type="ORF">JJQ90_00290</name>
</gene>
<evidence type="ECO:0000256" key="8">
    <source>
        <dbReference type="SAM" id="Phobius"/>
    </source>
</evidence>
<proteinExistence type="inferred from homology"/>
<feature type="transmembrane region" description="Helical" evidence="8">
    <location>
        <begin position="271"/>
        <end position="297"/>
    </location>
</feature>
<dbReference type="RefSeq" id="WP_216872481.1">
    <property type="nucleotide sequence ID" value="NZ_JAERQM010000001.1"/>
</dbReference>
<dbReference type="NCBIfam" id="NF009306">
    <property type="entry name" value="PRK12663.1"/>
    <property type="match status" value="1"/>
</dbReference>
<evidence type="ECO:0000256" key="1">
    <source>
        <dbReference type="ARBA" id="ARBA00004651"/>
    </source>
</evidence>
<feature type="domain" description="NADH:quinone oxidoreductase/Mrp antiporter transmembrane" evidence="9">
    <location>
        <begin position="128"/>
        <end position="415"/>
    </location>
</feature>
<comment type="similarity">
    <text evidence="2">Belongs to the CPA3 antiporters (TC 2.A.63) subunit D family.</text>
</comment>
<protein>
    <submittedName>
        <fullName evidence="10">Na+/H+ antiporter subunit D</fullName>
    </submittedName>
</protein>
<keyword evidence="11" id="KW-1185">Reference proteome</keyword>
<feature type="transmembrane region" description="Helical" evidence="8">
    <location>
        <begin position="110"/>
        <end position="127"/>
    </location>
</feature>
<keyword evidence="3" id="KW-1003">Cell membrane</keyword>
<keyword evidence="5 8" id="KW-1133">Transmembrane helix</keyword>
<evidence type="ECO:0000256" key="3">
    <source>
        <dbReference type="ARBA" id="ARBA00022475"/>
    </source>
</evidence>
<evidence type="ECO:0000256" key="4">
    <source>
        <dbReference type="ARBA" id="ARBA00022692"/>
    </source>
</evidence>
<comment type="caution">
    <text evidence="10">The sequence shown here is derived from an EMBL/GenBank/DDBJ whole genome shotgun (WGS) entry which is preliminary data.</text>
</comment>
<feature type="transmembrane region" description="Helical" evidence="8">
    <location>
        <begin position="452"/>
        <end position="471"/>
    </location>
</feature>
<dbReference type="InterPro" id="IPR050586">
    <property type="entry name" value="CPA3_Na-H_Antiporter_D"/>
</dbReference>
<dbReference type="Pfam" id="PF00361">
    <property type="entry name" value="Proton_antipo_M"/>
    <property type="match status" value="1"/>
</dbReference>
<evidence type="ECO:0000313" key="11">
    <source>
        <dbReference type="Proteomes" id="UP000689967"/>
    </source>
</evidence>
<reference evidence="10 11" key="1">
    <citation type="submission" date="2021-01" db="EMBL/GenBank/DDBJ databases">
        <title>Roseomonas sp. nov, a bacterium isolated from an oil production mixture in Yumen Oilfield.</title>
        <authorList>
            <person name="Wu D."/>
        </authorList>
    </citation>
    <scope>NUCLEOTIDE SEQUENCE [LARGE SCALE GENOMIC DNA]</scope>
    <source>
        <strain evidence="10 11">ROY-5-3</strain>
    </source>
</reference>
<feature type="transmembrane region" description="Helical" evidence="8">
    <location>
        <begin position="403"/>
        <end position="424"/>
    </location>
</feature>